<reference evidence="1" key="1">
    <citation type="submission" date="2021-01" db="EMBL/GenBank/DDBJ databases">
        <authorList>
            <consortium name="Genoscope - CEA"/>
            <person name="William W."/>
        </authorList>
    </citation>
    <scope>NUCLEOTIDE SEQUENCE</scope>
</reference>
<evidence type="ECO:0000313" key="2">
    <source>
        <dbReference type="Proteomes" id="UP000683925"/>
    </source>
</evidence>
<proteinExistence type="predicted"/>
<gene>
    <name evidence="1" type="ORF">POCTA_138.1.T1090079</name>
</gene>
<dbReference type="Proteomes" id="UP000683925">
    <property type="component" value="Unassembled WGS sequence"/>
</dbReference>
<accession>A0A8S1X418</accession>
<organism evidence="1 2">
    <name type="scientific">Paramecium octaurelia</name>
    <dbReference type="NCBI Taxonomy" id="43137"/>
    <lineage>
        <taxon>Eukaryota</taxon>
        <taxon>Sar</taxon>
        <taxon>Alveolata</taxon>
        <taxon>Ciliophora</taxon>
        <taxon>Intramacronucleata</taxon>
        <taxon>Oligohymenophorea</taxon>
        <taxon>Peniculida</taxon>
        <taxon>Parameciidae</taxon>
        <taxon>Paramecium</taxon>
    </lineage>
</organism>
<evidence type="ECO:0000313" key="1">
    <source>
        <dbReference type="EMBL" id="CAD8195480.1"/>
    </source>
</evidence>
<comment type="caution">
    <text evidence="1">The sequence shown here is derived from an EMBL/GenBank/DDBJ whole genome shotgun (WGS) entry which is preliminary data.</text>
</comment>
<sequence>MKYPLKYWIMVHDKGEEDLIKQNLDNRQKIQRYLSILKKLFLISNAYSQPQACNLRKPIQFQCQVLEEEILEQLNTIQFCRQLPATEDELVKLNMDKIRNSNNAELHRLFLKEAYLLQPCCTHILMSFKQEESSNCPRYCFDKWKWKLKSTLNLLYTFGRCIVNLFQIIIFDPICNTSGRILYHLLLLNTALKLKDFRFLNYQSK</sequence>
<keyword evidence="2" id="KW-1185">Reference proteome</keyword>
<protein>
    <submittedName>
        <fullName evidence="1">Uncharacterized protein</fullName>
    </submittedName>
</protein>
<dbReference type="EMBL" id="CAJJDP010000109">
    <property type="protein sequence ID" value="CAD8195480.1"/>
    <property type="molecule type" value="Genomic_DNA"/>
</dbReference>
<dbReference type="AlphaFoldDB" id="A0A8S1X418"/>
<name>A0A8S1X418_PAROT</name>